<dbReference type="InterPro" id="IPR050264">
    <property type="entry name" value="Bact_CCA-adding_enz_type3_sf"/>
</dbReference>
<keyword evidence="2 8" id="KW-0808">Transferase</keyword>
<proteinExistence type="inferred from homology"/>
<dbReference type="GO" id="GO:0016779">
    <property type="term" value="F:nucleotidyltransferase activity"/>
    <property type="evidence" value="ECO:0007669"/>
    <property type="project" value="UniProtKB-KW"/>
</dbReference>
<evidence type="ECO:0000256" key="1">
    <source>
        <dbReference type="ARBA" id="ARBA00001946"/>
    </source>
</evidence>
<dbReference type="SUPFAM" id="SSF81301">
    <property type="entry name" value="Nucleotidyltransferase"/>
    <property type="match status" value="1"/>
</dbReference>
<gene>
    <name evidence="11" type="ORF">CBW24_00495</name>
</gene>
<dbReference type="AlphaFoldDB" id="A0A291LV74"/>
<sequence>MTGVGRISARWLRAAPAQRVCAMLEEAGHSALFVGGCVRNALIGAPVSDLDLATDATPERVIALAQAAGLRAIPTGIDHGTVTVLAAGESVEITTFRRDVETDGRHATVAFSNDVAEDAARRDFTMNALYADARGQVHDPLGGLPDLLARRVRFVGDPAARVAEDYLRILRFFRFTAWYGDPARGMDAEGLAACAAGAEGLARISAERIGAELRKLLSAPDPAPAVAAMAQAGVLRVILPGADPRALAPLVHLEAEHHLPADPIARLAGLSGDDAAQRLRLSRAQAKRLTALRDAATGTHGPAALGYLLGAEDAGHALTLRGALLEQPVAPFAADVARGAAAEFPITAADLPETGRALGARLKTLRVAWLRADLHPDRAALLALPPEGDAD</sequence>
<dbReference type="KEGG" id="cmag:CBW24_00495"/>
<dbReference type="GO" id="GO:0008033">
    <property type="term" value="P:tRNA processing"/>
    <property type="evidence" value="ECO:0007669"/>
    <property type="project" value="UniProtKB-KW"/>
</dbReference>
<dbReference type="GO" id="GO:0000049">
    <property type="term" value="F:tRNA binding"/>
    <property type="evidence" value="ECO:0007669"/>
    <property type="project" value="TreeGrafter"/>
</dbReference>
<evidence type="ECO:0000259" key="10">
    <source>
        <dbReference type="Pfam" id="PF12627"/>
    </source>
</evidence>
<reference evidence="11 12" key="1">
    <citation type="submission" date="2017-05" db="EMBL/GenBank/DDBJ databases">
        <title>Comparative genomic and metabolic analysis of manganese-oxidizing mechanisms in Celeribater manganoxidans DY25T: its adaption to the environment of polymetallic nodule.</title>
        <authorList>
            <person name="Wang X."/>
        </authorList>
    </citation>
    <scope>NUCLEOTIDE SEQUENCE [LARGE SCALE GENOMIC DNA]</scope>
    <source>
        <strain evidence="11 12">DY25</strain>
    </source>
</reference>
<dbReference type="GO" id="GO:0000166">
    <property type="term" value="F:nucleotide binding"/>
    <property type="evidence" value="ECO:0007669"/>
    <property type="project" value="UniProtKB-KW"/>
</dbReference>
<dbReference type="InterPro" id="IPR032828">
    <property type="entry name" value="PolyA_RNA-bd"/>
</dbReference>
<evidence type="ECO:0000256" key="5">
    <source>
        <dbReference type="ARBA" id="ARBA00022723"/>
    </source>
</evidence>
<comment type="cofactor">
    <cofactor evidence="1">
        <name>Mg(2+)</name>
        <dbReference type="ChEBI" id="CHEBI:18420"/>
    </cofactor>
</comment>
<name>A0A291LV74_9RHOB</name>
<evidence type="ECO:0000313" key="11">
    <source>
        <dbReference type="EMBL" id="ATI40636.1"/>
    </source>
</evidence>
<feature type="domain" description="tRNA nucleotidyltransferase/poly(A) polymerase RNA and SrmB- binding" evidence="10">
    <location>
        <begin position="189"/>
        <end position="243"/>
    </location>
</feature>
<keyword evidence="8" id="KW-0694">RNA-binding</keyword>
<dbReference type="Pfam" id="PF12627">
    <property type="entry name" value="PolyA_pol_RNAbd"/>
    <property type="match status" value="1"/>
</dbReference>
<evidence type="ECO:0000259" key="9">
    <source>
        <dbReference type="Pfam" id="PF01743"/>
    </source>
</evidence>
<keyword evidence="3" id="KW-0819">tRNA processing</keyword>
<comment type="similarity">
    <text evidence="8">Belongs to the tRNA nucleotidyltransferase/poly(A) polymerase family.</text>
</comment>
<dbReference type="GO" id="GO:0046872">
    <property type="term" value="F:metal ion binding"/>
    <property type="evidence" value="ECO:0007669"/>
    <property type="project" value="UniProtKB-KW"/>
</dbReference>
<evidence type="ECO:0000256" key="2">
    <source>
        <dbReference type="ARBA" id="ARBA00022679"/>
    </source>
</evidence>
<dbReference type="Pfam" id="PF01743">
    <property type="entry name" value="PolyA_pol"/>
    <property type="match status" value="1"/>
</dbReference>
<organism evidence="11 12">
    <name type="scientific">Pacificitalea manganoxidans</name>
    <dbReference type="NCBI Taxonomy" id="1411902"/>
    <lineage>
        <taxon>Bacteria</taxon>
        <taxon>Pseudomonadati</taxon>
        <taxon>Pseudomonadota</taxon>
        <taxon>Alphaproteobacteria</taxon>
        <taxon>Rhodobacterales</taxon>
        <taxon>Paracoccaceae</taxon>
        <taxon>Pacificitalea</taxon>
    </lineage>
</organism>
<evidence type="ECO:0000313" key="12">
    <source>
        <dbReference type="Proteomes" id="UP000219050"/>
    </source>
</evidence>
<dbReference type="CDD" id="cd05398">
    <property type="entry name" value="NT_ClassII-CCAase"/>
    <property type="match status" value="1"/>
</dbReference>
<accession>A0A291LV74</accession>
<dbReference type="InterPro" id="IPR043519">
    <property type="entry name" value="NT_sf"/>
</dbReference>
<dbReference type="PANTHER" id="PTHR46173">
    <property type="entry name" value="CCA TRNA NUCLEOTIDYLTRANSFERASE 1, MITOCHONDRIAL"/>
    <property type="match status" value="1"/>
</dbReference>
<dbReference type="InterPro" id="IPR002646">
    <property type="entry name" value="PolA_pol_head_dom"/>
</dbReference>
<evidence type="ECO:0000256" key="7">
    <source>
        <dbReference type="ARBA" id="ARBA00022842"/>
    </source>
</evidence>
<dbReference type="OrthoDB" id="9805698at2"/>
<keyword evidence="7" id="KW-0460">Magnesium</keyword>
<keyword evidence="12" id="KW-1185">Reference proteome</keyword>
<feature type="domain" description="Poly A polymerase head" evidence="9">
    <location>
        <begin position="33"/>
        <end position="153"/>
    </location>
</feature>
<dbReference type="SUPFAM" id="SSF81891">
    <property type="entry name" value="Poly A polymerase C-terminal region-like"/>
    <property type="match status" value="1"/>
</dbReference>
<keyword evidence="5" id="KW-0479">Metal-binding</keyword>
<keyword evidence="4" id="KW-0548">Nucleotidyltransferase</keyword>
<dbReference type="Proteomes" id="UP000219050">
    <property type="component" value="Chromosome"/>
</dbReference>
<dbReference type="EMBL" id="CP021404">
    <property type="protein sequence ID" value="ATI40636.1"/>
    <property type="molecule type" value="Genomic_DNA"/>
</dbReference>
<protein>
    <submittedName>
        <fullName evidence="11">CCA tRNA nucleotidyltransferase</fullName>
    </submittedName>
</protein>
<keyword evidence="6" id="KW-0547">Nucleotide-binding</keyword>
<evidence type="ECO:0000256" key="3">
    <source>
        <dbReference type="ARBA" id="ARBA00022694"/>
    </source>
</evidence>
<evidence type="ECO:0000256" key="8">
    <source>
        <dbReference type="RuleBase" id="RU003953"/>
    </source>
</evidence>
<dbReference type="PANTHER" id="PTHR46173:SF1">
    <property type="entry name" value="CCA TRNA NUCLEOTIDYLTRANSFERASE 1, MITOCHONDRIAL"/>
    <property type="match status" value="1"/>
</dbReference>
<evidence type="ECO:0000256" key="6">
    <source>
        <dbReference type="ARBA" id="ARBA00022741"/>
    </source>
</evidence>
<dbReference type="RefSeq" id="WP_097372314.1">
    <property type="nucleotide sequence ID" value="NZ_CP021404.1"/>
</dbReference>
<dbReference type="Gene3D" id="3.30.460.10">
    <property type="entry name" value="Beta Polymerase, domain 2"/>
    <property type="match status" value="1"/>
</dbReference>
<evidence type="ECO:0000256" key="4">
    <source>
        <dbReference type="ARBA" id="ARBA00022695"/>
    </source>
</evidence>
<dbReference type="Gene3D" id="1.10.3090.10">
    <property type="entry name" value="cca-adding enzyme, domain 2"/>
    <property type="match status" value="1"/>
</dbReference>